<keyword evidence="7" id="KW-0032">Aminotransferase</keyword>
<feature type="domain" description="Aminotransferase class V" evidence="6">
    <location>
        <begin position="35"/>
        <end position="393"/>
    </location>
</feature>
<comment type="catalytic activity">
    <reaction evidence="4">
        <text>(sulfur carrier)-H + L-cysteine = (sulfur carrier)-SH + L-alanine</text>
        <dbReference type="Rhea" id="RHEA:43892"/>
        <dbReference type="Rhea" id="RHEA-COMP:14737"/>
        <dbReference type="Rhea" id="RHEA-COMP:14739"/>
        <dbReference type="ChEBI" id="CHEBI:29917"/>
        <dbReference type="ChEBI" id="CHEBI:35235"/>
        <dbReference type="ChEBI" id="CHEBI:57972"/>
        <dbReference type="ChEBI" id="CHEBI:64428"/>
        <dbReference type="EC" id="2.8.1.7"/>
    </reaction>
</comment>
<dbReference type="GO" id="GO:0008483">
    <property type="term" value="F:transaminase activity"/>
    <property type="evidence" value="ECO:0007669"/>
    <property type="project" value="UniProtKB-KW"/>
</dbReference>
<dbReference type="Pfam" id="PF00266">
    <property type="entry name" value="Aminotran_5"/>
    <property type="match status" value="1"/>
</dbReference>
<comment type="cofactor">
    <cofactor evidence="1 5">
        <name>pyridoxal 5'-phosphate</name>
        <dbReference type="ChEBI" id="CHEBI:597326"/>
    </cofactor>
</comment>
<dbReference type="InterPro" id="IPR000192">
    <property type="entry name" value="Aminotrans_V_dom"/>
</dbReference>
<evidence type="ECO:0000313" key="7">
    <source>
        <dbReference type="EMBL" id="CPV73955.1"/>
    </source>
</evidence>
<reference evidence="7 8" key="1">
    <citation type="submission" date="2015-03" db="EMBL/GenBank/DDBJ databases">
        <authorList>
            <person name="Murphy D."/>
        </authorList>
    </citation>
    <scope>NUCLEOTIDE SEQUENCE [LARGE SCALE GENOMIC DNA]</scope>
    <source>
        <strain evidence="7 8">PAP088</strain>
    </source>
</reference>
<gene>
    <name evidence="7" type="primary">sufS</name>
    <name evidence="7" type="ORF">ERS075579_05376</name>
</gene>
<evidence type="ECO:0000313" key="8">
    <source>
        <dbReference type="Proteomes" id="UP000045782"/>
    </source>
</evidence>
<dbReference type="SUPFAM" id="SSF53383">
    <property type="entry name" value="PLP-dependent transferases"/>
    <property type="match status" value="1"/>
</dbReference>
<comment type="similarity">
    <text evidence="2">Belongs to the class-V pyridoxal-phosphate-dependent aminotransferase family. Csd subfamily.</text>
</comment>
<dbReference type="InterPro" id="IPR015421">
    <property type="entry name" value="PyrdxlP-dep_Trfase_major"/>
</dbReference>
<dbReference type="InterPro" id="IPR020578">
    <property type="entry name" value="Aminotrans_V_PyrdxlP_BS"/>
</dbReference>
<keyword evidence="3" id="KW-0663">Pyridoxal phosphate</keyword>
<dbReference type="PROSITE" id="PS00595">
    <property type="entry name" value="AA_TRANSFER_CLASS_5"/>
    <property type="match status" value="1"/>
</dbReference>
<dbReference type="EC" id="2.8.1.7" evidence="7"/>
<dbReference type="GO" id="GO:0031071">
    <property type="term" value="F:cysteine desulfurase activity"/>
    <property type="evidence" value="ECO:0007669"/>
    <property type="project" value="UniProtKB-EC"/>
</dbReference>
<dbReference type="InterPro" id="IPR015424">
    <property type="entry name" value="PyrdxlP-dep_Trfase"/>
</dbReference>
<accession>A0A0U0ZV40</accession>
<dbReference type="PANTHER" id="PTHR43586:SF8">
    <property type="entry name" value="CYSTEINE DESULFURASE 1, CHLOROPLASTIC"/>
    <property type="match status" value="1"/>
</dbReference>
<dbReference type="InterPro" id="IPR015422">
    <property type="entry name" value="PyrdxlP-dep_Trfase_small"/>
</dbReference>
<dbReference type="PANTHER" id="PTHR43586">
    <property type="entry name" value="CYSTEINE DESULFURASE"/>
    <property type="match status" value="1"/>
</dbReference>
<evidence type="ECO:0000256" key="5">
    <source>
        <dbReference type="RuleBase" id="RU004504"/>
    </source>
</evidence>
<evidence type="ECO:0000256" key="3">
    <source>
        <dbReference type="ARBA" id="ARBA00022898"/>
    </source>
</evidence>
<proteinExistence type="inferred from homology"/>
<dbReference type="EMBL" id="CSWP01000016">
    <property type="protein sequence ID" value="CPV73955.1"/>
    <property type="molecule type" value="Genomic_DNA"/>
</dbReference>
<dbReference type="Gene3D" id="3.40.640.10">
    <property type="entry name" value="Type I PLP-dependent aspartate aminotransferase-like (Major domain)"/>
    <property type="match status" value="1"/>
</dbReference>
<name>A0A0U0ZV40_9MYCO</name>
<evidence type="ECO:0000259" key="6">
    <source>
        <dbReference type="Pfam" id="PF00266"/>
    </source>
</evidence>
<evidence type="ECO:0000256" key="1">
    <source>
        <dbReference type="ARBA" id="ARBA00001933"/>
    </source>
</evidence>
<protein>
    <submittedName>
        <fullName evidence="7">Probable aminotransferase/cysteine desulfurase</fullName>
        <ecNumber evidence="7">2.8.1.7</ecNumber>
    </submittedName>
</protein>
<evidence type="ECO:0000256" key="2">
    <source>
        <dbReference type="ARBA" id="ARBA00010447"/>
    </source>
</evidence>
<evidence type="ECO:0000256" key="4">
    <source>
        <dbReference type="ARBA" id="ARBA00050776"/>
    </source>
</evidence>
<dbReference type="Gene3D" id="3.90.1150.10">
    <property type="entry name" value="Aspartate Aminotransferase, domain 1"/>
    <property type="match status" value="1"/>
</dbReference>
<keyword evidence="7" id="KW-0808">Transferase</keyword>
<dbReference type="AlphaFoldDB" id="A0A0U0ZV40"/>
<sequence>MSVSTQAVSGQPFARVVGADTKVPLAHGGWVRYANFDYAASAPALCDVADRVTELLPYYASVHRGAGYASRVCTRLYEGARETVGRFVGARADHHVIFTRNTTDSLNLLASTVPGEVVVLDIEHHANLLTWQRYGARVVAHRTTVPDTVAALDEELARRPAALLAVTGASNVTGEVLPLGELAAAAHRNGARIAVDGAQLAPHRRIDLAADGIDYLAFSGHKLYAPFGAGVLVGQADWLDAARPYLAGGGAVRNVDIDEAQWFTGPQRHEAGTPNVVGGAAIAAACEALTVLGDLGHAEDALTVQLRDGLEEMEGVDTLRIWEGDRDVLGIVSFTVAGYAPSVVAAYLSAEHGIGLRDGRFCAHPLLARLGAPDGALRASIGLGTTAGDIARLLGAIDELVRRGPGLAYIERDGQIGPVDDPRPLPDFLAA</sequence>
<organism evidence="7 8">
    <name type="scientific">Mycobacteroides abscessus</name>
    <dbReference type="NCBI Taxonomy" id="36809"/>
    <lineage>
        <taxon>Bacteria</taxon>
        <taxon>Bacillati</taxon>
        <taxon>Actinomycetota</taxon>
        <taxon>Actinomycetes</taxon>
        <taxon>Mycobacteriales</taxon>
        <taxon>Mycobacteriaceae</taxon>
        <taxon>Mycobacteroides</taxon>
    </lineage>
</organism>
<dbReference type="RefSeq" id="WP_052619221.1">
    <property type="nucleotide sequence ID" value="NZ_CSWP01000016.1"/>
</dbReference>
<dbReference type="Proteomes" id="UP000045782">
    <property type="component" value="Unassembled WGS sequence"/>
</dbReference>